<accession>A0A644ZPL8</accession>
<dbReference type="InterPro" id="IPR036890">
    <property type="entry name" value="HATPase_C_sf"/>
</dbReference>
<comment type="caution">
    <text evidence="3">The sequence shown here is derived from an EMBL/GenBank/DDBJ whole genome shotgun (WGS) entry which is preliminary data.</text>
</comment>
<dbReference type="SMART" id="SM00387">
    <property type="entry name" value="HATPase_c"/>
    <property type="match status" value="1"/>
</dbReference>
<dbReference type="InterPro" id="IPR005467">
    <property type="entry name" value="His_kinase_dom"/>
</dbReference>
<sequence>MLLDVSRAESGLQLVRQEIVTQEFLDNLEMQSKALTTAKNICLCIVKSSLPESFSADPFLLMRAVMNLVTNGVEYSPEGSKLCIRISVVDGKMRICVIDSGRGFSPEAKAHAAEQFYMDDQSRTSKAHYGIGLFVAASVAEQHGGGLLLENASDTGGGIATIYFPI</sequence>
<protein>
    <submittedName>
        <fullName evidence="3">Sensor histidine kinase ResE</fullName>
        <ecNumber evidence="3">2.7.13.3</ecNumber>
    </submittedName>
</protein>
<dbReference type="InterPro" id="IPR003594">
    <property type="entry name" value="HATPase_dom"/>
</dbReference>
<dbReference type="GO" id="GO:0000155">
    <property type="term" value="F:phosphorelay sensor kinase activity"/>
    <property type="evidence" value="ECO:0007669"/>
    <property type="project" value="TreeGrafter"/>
</dbReference>
<dbReference type="SUPFAM" id="SSF55874">
    <property type="entry name" value="ATPase domain of HSP90 chaperone/DNA topoisomerase II/histidine kinase"/>
    <property type="match status" value="1"/>
</dbReference>
<organism evidence="3">
    <name type="scientific">bioreactor metagenome</name>
    <dbReference type="NCBI Taxonomy" id="1076179"/>
    <lineage>
        <taxon>unclassified sequences</taxon>
        <taxon>metagenomes</taxon>
        <taxon>ecological metagenomes</taxon>
    </lineage>
</organism>
<proteinExistence type="predicted"/>
<reference evidence="3" key="1">
    <citation type="submission" date="2019-08" db="EMBL/GenBank/DDBJ databases">
        <authorList>
            <person name="Kucharzyk K."/>
            <person name="Murdoch R.W."/>
            <person name="Higgins S."/>
            <person name="Loffler F."/>
        </authorList>
    </citation>
    <scope>NUCLEOTIDE SEQUENCE</scope>
</reference>
<dbReference type="PROSITE" id="PS50109">
    <property type="entry name" value="HIS_KIN"/>
    <property type="match status" value="1"/>
</dbReference>
<dbReference type="PANTHER" id="PTHR43547:SF2">
    <property type="entry name" value="HYBRID SIGNAL TRANSDUCTION HISTIDINE KINASE C"/>
    <property type="match status" value="1"/>
</dbReference>
<dbReference type="PANTHER" id="PTHR43547">
    <property type="entry name" value="TWO-COMPONENT HISTIDINE KINASE"/>
    <property type="match status" value="1"/>
</dbReference>
<evidence type="ECO:0000313" key="3">
    <source>
        <dbReference type="EMBL" id="MPM42792.1"/>
    </source>
</evidence>
<dbReference type="Gene3D" id="3.30.565.10">
    <property type="entry name" value="Histidine kinase-like ATPase, C-terminal domain"/>
    <property type="match status" value="1"/>
</dbReference>
<keyword evidence="3" id="KW-0808">Transferase</keyword>
<evidence type="ECO:0000259" key="2">
    <source>
        <dbReference type="PROSITE" id="PS50109"/>
    </source>
</evidence>
<dbReference type="EMBL" id="VSSQ01009859">
    <property type="protein sequence ID" value="MPM42792.1"/>
    <property type="molecule type" value="Genomic_DNA"/>
</dbReference>
<feature type="domain" description="Histidine kinase" evidence="2">
    <location>
        <begin position="1"/>
        <end position="166"/>
    </location>
</feature>
<evidence type="ECO:0000256" key="1">
    <source>
        <dbReference type="ARBA" id="ARBA00022553"/>
    </source>
</evidence>
<dbReference type="EC" id="2.7.13.3" evidence="3"/>
<gene>
    <name evidence="3" type="primary">resE_6</name>
    <name evidence="3" type="ORF">SDC9_89463</name>
</gene>
<dbReference type="Pfam" id="PF02518">
    <property type="entry name" value="HATPase_c"/>
    <property type="match status" value="1"/>
</dbReference>
<dbReference type="AlphaFoldDB" id="A0A644ZPL8"/>
<keyword evidence="3" id="KW-0418">Kinase</keyword>
<keyword evidence="1" id="KW-0597">Phosphoprotein</keyword>
<name>A0A644ZPL8_9ZZZZ</name>